<dbReference type="SUPFAM" id="SSF103473">
    <property type="entry name" value="MFS general substrate transporter"/>
    <property type="match status" value="1"/>
</dbReference>
<dbReference type="PRINTS" id="PR01036">
    <property type="entry name" value="TCRTETB"/>
</dbReference>
<gene>
    <name evidence="11" type="ORF">DN069_08555</name>
</gene>
<evidence type="ECO:0000256" key="4">
    <source>
        <dbReference type="ARBA" id="ARBA00022692"/>
    </source>
</evidence>
<dbReference type="GO" id="GO:0005886">
    <property type="term" value="C:plasma membrane"/>
    <property type="evidence" value="ECO:0007669"/>
    <property type="project" value="UniProtKB-SubCell"/>
</dbReference>
<dbReference type="RefSeq" id="WP_111500292.1">
    <property type="nucleotide sequence ID" value="NZ_QKYN01000034.1"/>
</dbReference>
<dbReference type="PANTHER" id="PTHR42718:SF46">
    <property type="entry name" value="BLR6921 PROTEIN"/>
    <property type="match status" value="1"/>
</dbReference>
<feature type="transmembrane region" description="Helical" evidence="9">
    <location>
        <begin position="223"/>
        <end position="241"/>
    </location>
</feature>
<sequence length="486" mass="49373">MAIDTPADLRSTTTTTGLPADPESGERLSLRAKLVLFVLCAAQFAVALDFSILNIALPSLGRSLHLSQANLQWGMTAFALPSGGFLLLFGRVADAVGRKRVFLGGLTLFTASSVLATLAWSPASFLAGRALQGLGAAAIVPAGMALLTTTFREGPQRDRALGIMGSLMAVGFTCGMVLGGVLTQLLTWRSTMALNVVMGAAVLVAAPRLLPESRNEVRPRMDIPGAIAVTGGLLSLIYALSTAAQHGFGDASVIVTLATAAVLLVAFVAIEARTAEPLVSLRILRRPTVAFGNLGGLTTIATMTAAVFLGTLYLQQVNHLSPVLTGLVFGALGVSCAVTGALAPRWVARVGSAKVLAGGLLLQAVLTFGLLAVGAGTGGTWLFLVVISLAGIGHMAAMVAYNVTATSGLPNDEQGQATGLTTTTQQVGITVGIPLLAALASTRADVLSGVKLGLAADAVAVTVLAVTVAVGLGAAARRRQPSGARP</sequence>
<feature type="transmembrane region" description="Helical" evidence="9">
    <location>
        <begin position="381"/>
        <end position="405"/>
    </location>
</feature>
<evidence type="ECO:0000256" key="1">
    <source>
        <dbReference type="ARBA" id="ARBA00004651"/>
    </source>
</evidence>
<evidence type="ECO:0000256" key="7">
    <source>
        <dbReference type="ARBA" id="ARBA00023251"/>
    </source>
</evidence>
<feature type="transmembrane region" description="Helical" evidence="9">
    <location>
        <begin position="69"/>
        <end position="89"/>
    </location>
</feature>
<organism evidence="11 12">
    <name type="scientific">Streptacidiphilus pinicola</name>
    <dbReference type="NCBI Taxonomy" id="2219663"/>
    <lineage>
        <taxon>Bacteria</taxon>
        <taxon>Bacillati</taxon>
        <taxon>Actinomycetota</taxon>
        <taxon>Actinomycetes</taxon>
        <taxon>Kitasatosporales</taxon>
        <taxon>Streptomycetaceae</taxon>
        <taxon>Streptacidiphilus</taxon>
    </lineage>
</organism>
<evidence type="ECO:0000259" key="10">
    <source>
        <dbReference type="PROSITE" id="PS50850"/>
    </source>
</evidence>
<dbReference type="EMBL" id="QKYN01000034">
    <property type="protein sequence ID" value="RAG86095.1"/>
    <property type="molecule type" value="Genomic_DNA"/>
</dbReference>
<keyword evidence="6 9" id="KW-0472">Membrane</keyword>
<evidence type="ECO:0000313" key="12">
    <source>
        <dbReference type="Proteomes" id="UP000248889"/>
    </source>
</evidence>
<comment type="caution">
    <text evidence="11">The sequence shown here is derived from an EMBL/GenBank/DDBJ whole genome shotgun (WGS) entry which is preliminary data.</text>
</comment>
<dbReference type="GO" id="GO:0046677">
    <property type="term" value="P:response to antibiotic"/>
    <property type="evidence" value="ECO:0007669"/>
    <property type="project" value="UniProtKB-KW"/>
</dbReference>
<dbReference type="InterPro" id="IPR020846">
    <property type="entry name" value="MFS_dom"/>
</dbReference>
<feature type="domain" description="Major facilitator superfamily (MFS) profile" evidence="10">
    <location>
        <begin position="35"/>
        <end position="483"/>
    </location>
</feature>
<dbReference type="Pfam" id="PF07690">
    <property type="entry name" value="MFS_1"/>
    <property type="match status" value="1"/>
</dbReference>
<keyword evidence="3" id="KW-1003">Cell membrane</keyword>
<evidence type="ECO:0000256" key="8">
    <source>
        <dbReference type="SAM" id="MobiDB-lite"/>
    </source>
</evidence>
<accession>A0A2X0KA38</accession>
<evidence type="ECO:0000256" key="5">
    <source>
        <dbReference type="ARBA" id="ARBA00022989"/>
    </source>
</evidence>
<dbReference type="PROSITE" id="PS50850">
    <property type="entry name" value="MFS"/>
    <property type="match status" value="1"/>
</dbReference>
<evidence type="ECO:0000256" key="3">
    <source>
        <dbReference type="ARBA" id="ARBA00022475"/>
    </source>
</evidence>
<feature type="transmembrane region" description="Helical" evidence="9">
    <location>
        <begin position="320"/>
        <end position="343"/>
    </location>
</feature>
<dbReference type="Proteomes" id="UP000248889">
    <property type="component" value="Unassembled WGS sequence"/>
</dbReference>
<evidence type="ECO:0000256" key="6">
    <source>
        <dbReference type="ARBA" id="ARBA00023136"/>
    </source>
</evidence>
<dbReference type="Gene3D" id="1.20.1250.20">
    <property type="entry name" value="MFS general substrate transporter like domains"/>
    <property type="match status" value="1"/>
</dbReference>
<protein>
    <submittedName>
        <fullName evidence="11">MFS transporter</fullName>
    </submittedName>
</protein>
<evidence type="ECO:0000313" key="11">
    <source>
        <dbReference type="EMBL" id="RAG86095.1"/>
    </source>
</evidence>
<dbReference type="Gene3D" id="1.20.1720.10">
    <property type="entry name" value="Multidrug resistance protein D"/>
    <property type="match status" value="1"/>
</dbReference>
<feature type="transmembrane region" description="Helical" evidence="9">
    <location>
        <begin position="101"/>
        <end position="120"/>
    </location>
</feature>
<keyword evidence="4 9" id="KW-0812">Transmembrane</keyword>
<feature type="transmembrane region" description="Helical" evidence="9">
    <location>
        <begin position="160"/>
        <end position="186"/>
    </location>
</feature>
<dbReference type="InterPro" id="IPR011701">
    <property type="entry name" value="MFS"/>
</dbReference>
<evidence type="ECO:0000256" key="2">
    <source>
        <dbReference type="ARBA" id="ARBA00022448"/>
    </source>
</evidence>
<keyword evidence="12" id="KW-1185">Reference proteome</keyword>
<dbReference type="GO" id="GO:0022857">
    <property type="term" value="F:transmembrane transporter activity"/>
    <property type="evidence" value="ECO:0007669"/>
    <property type="project" value="InterPro"/>
</dbReference>
<feature type="transmembrane region" description="Helical" evidence="9">
    <location>
        <begin position="417"/>
        <end position="440"/>
    </location>
</feature>
<comment type="subcellular location">
    <subcellularLocation>
        <location evidence="1">Cell membrane</location>
        <topology evidence="1">Multi-pass membrane protein</topology>
    </subcellularLocation>
</comment>
<dbReference type="CDD" id="cd17321">
    <property type="entry name" value="MFS_MMR_MDR_like"/>
    <property type="match status" value="1"/>
</dbReference>
<feature type="transmembrane region" description="Helical" evidence="9">
    <location>
        <begin position="452"/>
        <end position="476"/>
    </location>
</feature>
<feature type="transmembrane region" description="Helical" evidence="9">
    <location>
        <begin position="126"/>
        <end position="148"/>
    </location>
</feature>
<evidence type="ECO:0000256" key="9">
    <source>
        <dbReference type="SAM" id="Phobius"/>
    </source>
</evidence>
<dbReference type="PANTHER" id="PTHR42718">
    <property type="entry name" value="MAJOR FACILITATOR SUPERFAMILY MULTIDRUG TRANSPORTER MFSC"/>
    <property type="match status" value="1"/>
</dbReference>
<dbReference type="OrthoDB" id="7375466at2"/>
<feature type="region of interest" description="Disordered" evidence="8">
    <location>
        <begin position="1"/>
        <end position="24"/>
    </location>
</feature>
<dbReference type="InterPro" id="IPR036259">
    <property type="entry name" value="MFS_trans_sf"/>
</dbReference>
<feature type="transmembrane region" description="Helical" evidence="9">
    <location>
        <begin position="355"/>
        <end position="375"/>
    </location>
</feature>
<dbReference type="AlphaFoldDB" id="A0A2X0KA38"/>
<proteinExistence type="predicted"/>
<reference evidence="11 12" key="1">
    <citation type="submission" date="2018-06" db="EMBL/GenBank/DDBJ databases">
        <title>Streptacidiphilus pinicola sp. nov., isolated from pine grove soil.</title>
        <authorList>
            <person name="Roh S.G."/>
            <person name="Park S."/>
            <person name="Kim M.-K."/>
            <person name="Yun B.-R."/>
            <person name="Park J."/>
            <person name="Kim M.J."/>
            <person name="Kim Y.S."/>
            <person name="Kim S.B."/>
        </authorList>
    </citation>
    <scope>NUCLEOTIDE SEQUENCE [LARGE SCALE GENOMIC DNA]</scope>
    <source>
        <strain evidence="11 12">MMS16-CNU450</strain>
    </source>
</reference>
<feature type="transmembrane region" description="Helical" evidence="9">
    <location>
        <begin position="253"/>
        <end position="270"/>
    </location>
</feature>
<feature type="transmembrane region" description="Helical" evidence="9">
    <location>
        <begin position="34"/>
        <end position="57"/>
    </location>
</feature>
<name>A0A2X0KA38_9ACTN</name>
<feature type="transmembrane region" description="Helical" evidence="9">
    <location>
        <begin position="192"/>
        <end position="211"/>
    </location>
</feature>
<feature type="transmembrane region" description="Helical" evidence="9">
    <location>
        <begin position="291"/>
        <end position="314"/>
    </location>
</feature>
<keyword evidence="5 9" id="KW-1133">Transmembrane helix</keyword>
<keyword evidence="7" id="KW-0046">Antibiotic resistance</keyword>
<keyword evidence="2" id="KW-0813">Transport</keyword>